<proteinExistence type="predicted"/>
<evidence type="ECO:0008006" key="3">
    <source>
        <dbReference type="Google" id="ProtNLM"/>
    </source>
</evidence>
<dbReference type="RefSeq" id="WP_379955457.1">
    <property type="nucleotide sequence ID" value="NZ_JAUYVI010000003.1"/>
</dbReference>
<sequence>MAEVAVPTREEIVALLQAVLDGTTSRTAAAEWASEVQEEIEELDHDAVEPKMWHLLRLAASLDVKSGDAYLHDEATIRDWIEGRG</sequence>
<dbReference type="EMBL" id="JAUYVI010000003">
    <property type="protein sequence ID" value="MDQ7248011.1"/>
    <property type="molecule type" value="Genomic_DNA"/>
</dbReference>
<dbReference type="Proteomes" id="UP001230156">
    <property type="component" value="Unassembled WGS sequence"/>
</dbReference>
<protein>
    <recommendedName>
        <fullName evidence="3">DNA-binding protein</fullName>
    </recommendedName>
</protein>
<accession>A0ABU0YJW5</accession>
<evidence type="ECO:0000313" key="1">
    <source>
        <dbReference type="EMBL" id="MDQ7248011.1"/>
    </source>
</evidence>
<name>A0ABU0YJW5_9PROT</name>
<reference evidence="2" key="1">
    <citation type="submission" date="2023-08" db="EMBL/GenBank/DDBJ databases">
        <title>Rhodospirillaceae gen. nov., a novel taxon isolated from the Yangtze River Yuezi River estuary sludge.</title>
        <authorList>
            <person name="Ruan L."/>
        </authorList>
    </citation>
    <scope>NUCLEOTIDE SEQUENCE [LARGE SCALE GENOMIC DNA]</scope>
    <source>
        <strain evidence="2">R-7</strain>
    </source>
</reference>
<comment type="caution">
    <text evidence="1">The sequence shown here is derived from an EMBL/GenBank/DDBJ whole genome shotgun (WGS) entry which is preliminary data.</text>
</comment>
<evidence type="ECO:0000313" key="2">
    <source>
        <dbReference type="Proteomes" id="UP001230156"/>
    </source>
</evidence>
<gene>
    <name evidence="1" type="ORF">Q8A70_10060</name>
</gene>
<keyword evidence="2" id="KW-1185">Reference proteome</keyword>
<organism evidence="1 2">
    <name type="scientific">Dongia sedimenti</name>
    <dbReference type="NCBI Taxonomy" id="3064282"/>
    <lineage>
        <taxon>Bacteria</taxon>
        <taxon>Pseudomonadati</taxon>
        <taxon>Pseudomonadota</taxon>
        <taxon>Alphaproteobacteria</taxon>
        <taxon>Rhodospirillales</taxon>
        <taxon>Dongiaceae</taxon>
        <taxon>Dongia</taxon>
    </lineage>
</organism>